<dbReference type="Proteomes" id="UP000460718">
    <property type="component" value="Unassembled WGS sequence"/>
</dbReference>
<accession>A0A6A3LT39</accession>
<gene>
    <name evidence="3" type="ORF">PF008_g3427</name>
    <name evidence="2" type="ORF">PF011_g4470</name>
</gene>
<dbReference type="AlphaFoldDB" id="A0A6A3LT39"/>
<dbReference type="EMBL" id="QXFW01000162">
    <property type="protein sequence ID" value="KAE9022436.1"/>
    <property type="molecule type" value="Genomic_DNA"/>
</dbReference>
<evidence type="ECO:0000256" key="1">
    <source>
        <dbReference type="SAM" id="MobiDB-lite"/>
    </source>
</evidence>
<evidence type="ECO:0000313" key="4">
    <source>
        <dbReference type="Proteomes" id="UP000460718"/>
    </source>
</evidence>
<protein>
    <submittedName>
        <fullName evidence="2">Uncharacterized protein</fullName>
    </submittedName>
</protein>
<name>A0A6A3LT39_9STRA</name>
<feature type="region of interest" description="Disordered" evidence="1">
    <location>
        <begin position="130"/>
        <end position="149"/>
    </location>
</feature>
<organism evidence="2 4">
    <name type="scientific">Phytophthora fragariae</name>
    <dbReference type="NCBI Taxonomy" id="53985"/>
    <lineage>
        <taxon>Eukaryota</taxon>
        <taxon>Sar</taxon>
        <taxon>Stramenopiles</taxon>
        <taxon>Oomycota</taxon>
        <taxon>Peronosporomycetes</taxon>
        <taxon>Peronosporales</taxon>
        <taxon>Peronosporaceae</taxon>
        <taxon>Phytophthora</taxon>
    </lineage>
</organism>
<comment type="caution">
    <text evidence="2">The sequence shown here is derived from an EMBL/GenBank/DDBJ whole genome shotgun (WGS) entry which is preliminary data.</text>
</comment>
<feature type="region of interest" description="Disordered" evidence="1">
    <location>
        <begin position="1"/>
        <end position="24"/>
    </location>
</feature>
<dbReference type="Proteomes" id="UP000486351">
    <property type="component" value="Unassembled WGS sequence"/>
</dbReference>
<evidence type="ECO:0000313" key="3">
    <source>
        <dbReference type="EMBL" id="KAE9356857.1"/>
    </source>
</evidence>
<proteinExistence type="predicted"/>
<evidence type="ECO:0000313" key="5">
    <source>
        <dbReference type="Proteomes" id="UP000486351"/>
    </source>
</evidence>
<dbReference type="EMBL" id="QXFY01000105">
    <property type="protein sequence ID" value="KAE9356857.1"/>
    <property type="molecule type" value="Genomic_DNA"/>
</dbReference>
<reference evidence="4 5" key="1">
    <citation type="submission" date="2018-09" db="EMBL/GenBank/DDBJ databases">
        <title>Genomic investigation of the strawberry pathogen Phytophthora fragariae indicates pathogenicity is determined by transcriptional variation in three key races.</title>
        <authorList>
            <person name="Adams T.M."/>
            <person name="Armitage A.D."/>
            <person name="Sobczyk M.K."/>
            <person name="Bates H.J."/>
            <person name="Dunwell J.M."/>
            <person name="Nellist C.F."/>
            <person name="Harrison R.J."/>
        </authorList>
    </citation>
    <scope>NUCLEOTIDE SEQUENCE [LARGE SCALE GENOMIC DNA]</scope>
    <source>
        <strain evidence="3 5">NOV-77</strain>
        <strain evidence="2 4">SCRP245</strain>
    </source>
</reference>
<sequence length="214" mass="23413">MLTSPRSRKGSEEGESALGAAESSVQVTEVSVVKRKPFISSLAQSSREYEQRQVEELAQVSVTVHHSTAEQMRLLYAQQQSTAKQTEEYLQQQYDNRLALYAKNEAISERLEGQQKSLFKPFEMLSGAIEASAGGSGGDDEDMADPGRTTTAARTARLADTVANATGASMPTTPVYWGCTRKEKKAFMDSYLVYERRVRALNAGSICIGLVTVT</sequence>
<evidence type="ECO:0000313" key="2">
    <source>
        <dbReference type="EMBL" id="KAE9022436.1"/>
    </source>
</evidence>